<feature type="compositionally biased region" description="Basic and acidic residues" evidence="1">
    <location>
        <begin position="695"/>
        <end position="705"/>
    </location>
</feature>
<organism evidence="3 4">
    <name type="scientific">Pogona vitticeps</name>
    <name type="common">central bearded dragon</name>
    <dbReference type="NCBI Taxonomy" id="103695"/>
    <lineage>
        <taxon>Eukaryota</taxon>
        <taxon>Metazoa</taxon>
        <taxon>Chordata</taxon>
        <taxon>Craniata</taxon>
        <taxon>Vertebrata</taxon>
        <taxon>Euteleostomi</taxon>
        <taxon>Lepidosauria</taxon>
        <taxon>Squamata</taxon>
        <taxon>Bifurcata</taxon>
        <taxon>Unidentata</taxon>
        <taxon>Episquamata</taxon>
        <taxon>Toxicofera</taxon>
        <taxon>Iguania</taxon>
        <taxon>Acrodonta</taxon>
        <taxon>Agamidae</taxon>
        <taxon>Amphibolurinae</taxon>
        <taxon>Pogona</taxon>
    </lineage>
</organism>
<dbReference type="InterPro" id="IPR040126">
    <property type="entry name" value="STOX1/2"/>
</dbReference>
<accession>A0A6J0UUN0</accession>
<sequence length="1149" mass="127738">MLEGIPGHGSDHPLRERQHRLASGEGARVWAPFGQVHKANLCACVWGALRGRESESGVKACLLSRAGRQEGRVVGRAAGGSPPGPAPRVEPGQLSFPAPRPQELGSLGSPGSRSEREEGTERKLARPGSSGMSPLPSPPPPPLLAPRAVQLAPSSLALVLRRLPPPAEVGPQEAAAAPDQPVPDDDDDDDDEKAAVEDDDEEEEEDAGGTAVFQAFRRANAACYWNAGLVRAVARVRLQGWLRGGVLLLQGPAAPLQLLRDAWLRRALRPPKGFLIRAVGDVSPVHMNPISQSQFVPLAEVLCCTISDMNAAHITVTQETLLDQLGKHYPGIATPTHDILYSTLGLLIKERKIYHTGEGYFIVTPNTYFISNNDMWINKRVLLEDSCPPEASVTYLVSMEDAEPEQDNLPAASHCRSCHCFLEHITGGEKRFPQLVRQKSKGKSQKGSCESRFSVQKPACDTSAGNHSCETAHSGQLMKEKEKVKKFGLSLFWRNTSKKGKPKKVHSSFSAQFPPEEWPVRDEDNLDNIPRDVEHEIIKRINPVLTVDNLNKHTVLMQKIEEQKKYISKGTSTEVLTMQHKHVSKGCTQKKQNRPAKHYRKIHSNKEKQIPKAKKEFKSNELIPVHGKLDNTVEHPFSCTTNEATVCSKPFCEDAVDTTSHFIYKREINNPFQDIPCRGNKSTKERKSQKKCDRKSRTPRSEMTSRRSQSLDSSRTAHCKAKQSFAAKYDVEADKKKQLNCSQCHVSQVDSKYWRERENCKHNLHGGAKPPHAVKVQVVPDIGGIEKKYTQNSSHTYQCKLTGVYNLLGQNSDHLQNVCLPSEADTAQQFNQPENTVAQRKNNHLKSELDSDNTSKWLESFNSQCKGFICDEEILGQKMDNGDACSSVYHDDEQKQHGELSKLQTIQVPCSSPDTGKWSSTEQETSPRVLGNRTNFPGCRTDLDEADKGKQEKNEFLISSKDSLQEYPNMNLEGEGCVCQQVPEFAYKNRDEEGDDYDHEQTSAMTEPCAFAFYDVHEAETRIWQKSINELGGKSAPFTQSPKCWEIKANFEIKQRALDSTNNATVFEQRAQHEQNHLEGTGNHSITGDSGIDSPRTPSMGSASSAILDGLKKRRSFLMNLEGIEKTIKTGGRSLTQNSLLQLTPVMNV</sequence>
<name>A0A6J0UUN0_9SAUR</name>
<dbReference type="GO" id="GO:0005634">
    <property type="term" value="C:nucleus"/>
    <property type="evidence" value="ECO:0007669"/>
    <property type="project" value="TreeGrafter"/>
</dbReference>
<dbReference type="KEGG" id="pvt:110086795"/>
<dbReference type="OrthoDB" id="10020110at2759"/>
<dbReference type="InParanoid" id="A0A6J0UUN0"/>
<dbReference type="RefSeq" id="XP_020663653.2">
    <property type="nucleotide sequence ID" value="XM_020807994.2"/>
</dbReference>
<reference evidence="4" key="1">
    <citation type="submission" date="2025-08" db="UniProtKB">
        <authorList>
            <consortium name="RefSeq"/>
        </authorList>
    </citation>
    <scope>IDENTIFICATION</scope>
</reference>
<evidence type="ECO:0000313" key="4">
    <source>
        <dbReference type="RefSeq" id="XP_020663653.2"/>
    </source>
</evidence>
<feature type="compositionally biased region" description="Acidic residues" evidence="1">
    <location>
        <begin position="182"/>
        <end position="207"/>
    </location>
</feature>
<feature type="compositionally biased region" description="Pro residues" evidence="1">
    <location>
        <begin position="135"/>
        <end position="144"/>
    </location>
</feature>
<dbReference type="GO" id="GO:0000977">
    <property type="term" value="F:RNA polymerase II transcription regulatory region sequence-specific DNA binding"/>
    <property type="evidence" value="ECO:0007669"/>
    <property type="project" value="TreeGrafter"/>
</dbReference>
<evidence type="ECO:0000259" key="2">
    <source>
        <dbReference type="Pfam" id="PF10264"/>
    </source>
</evidence>
<dbReference type="InterPro" id="IPR019391">
    <property type="entry name" value="Storkhead-box_WHD"/>
</dbReference>
<keyword evidence="3" id="KW-1185">Reference proteome</keyword>
<dbReference type="AlphaFoldDB" id="A0A6J0UUN0"/>
<feature type="compositionally biased region" description="Polar residues" evidence="1">
    <location>
        <begin position="911"/>
        <end position="926"/>
    </location>
</feature>
<feature type="region of interest" description="Disordered" evidence="1">
    <location>
        <begin position="674"/>
        <end position="714"/>
    </location>
</feature>
<dbReference type="PANTHER" id="PTHR22437:SF1">
    <property type="entry name" value="STORKHEAD-BOX PROTEIN 1"/>
    <property type="match status" value="1"/>
</dbReference>
<feature type="domain" description="Winged helix Storkhead-box1" evidence="2">
    <location>
        <begin position="287"/>
        <end position="365"/>
    </location>
</feature>
<dbReference type="CTD" id="219736"/>
<dbReference type="Pfam" id="PF10264">
    <property type="entry name" value="WHD_Storkhead"/>
    <property type="match status" value="1"/>
</dbReference>
<feature type="region of interest" description="Disordered" evidence="1">
    <location>
        <begin position="167"/>
        <end position="208"/>
    </location>
</feature>
<feature type="region of interest" description="Disordered" evidence="1">
    <location>
        <begin position="911"/>
        <end position="938"/>
    </location>
</feature>
<feature type="compositionally biased region" description="Low complexity" evidence="1">
    <location>
        <begin position="103"/>
        <end position="112"/>
    </location>
</feature>
<evidence type="ECO:0000256" key="1">
    <source>
        <dbReference type="SAM" id="MobiDB-lite"/>
    </source>
</evidence>
<dbReference type="GO" id="GO:0006357">
    <property type="term" value="P:regulation of transcription by RNA polymerase II"/>
    <property type="evidence" value="ECO:0007669"/>
    <property type="project" value="InterPro"/>
</dbReference>
<proteinExistence type="predicted"/>
<feature type="region of interest" description="Disordered" evidence="1">
    <location>
        <begin position="73"/>
        <end position="146"/>
    </location>
</feature>
<dbReference type="GeneID" id="110086795"/>
<dbReference type="GO" id="GO:0005737">
    <property type="term" value="C:cytoplasm"/>
    <property type="evidence" value="ECO:0007669"/>
    <property type="project" value="TreeGrafter"/>
</dbReference>
<feature type="region of interest" description="Disordered" evidence="1">
    <location>
        <begin position="1074"/>
        <end position="1104"/>
    </location>
</feature>
<dbReference type="PANTHER" id="PTHR22437">
    <property type="entry name" value="WINGED HELIX DOMAIN-CONTAINING PROTEIN"/>
    <property type="match status" value="1"/>
</dbReference>
<feature type="compositionally biased region" description="Basic and acidic residues" evidence="1">
    <location>
        <begin position="113"/>
        <end position="124"/>
    </location>
</feature>
<gene>
    <name evidence="4" type="primary">STOX1</name>
</gene>
<evidence type="ECO:0000313" key="3">
    <source>
        <dbReference type="Proteomes" id="UP001652642"/>
    </source>
</evidence>
<dbReference type="Proteomes" id="UP001652642">
    <property type="component" value="Chromosome 3"/>
</dbReference>
<protein>
    <submittedName>
        <fullName evidence="4">Storkhead-box protein 1</fullName>
    </submittedName>
</protein>